<reference evidence="5 6" key="1">
    <citation type="submission" date="2023-08" db="EMBL/GenBank/DDBJ databases">
        <title>Arthrobacter horti sp. nov., isolated from forest soil.</title>
        <authorList>
            <person name="Park M."/>
        </authorList>
    </citation>
    <scope>NUCLEOTIDE SEQUENCE [LARGE SCALE GENOMIC DNA]</scope>
    <source>
        <strain evidence="5 6">YJM1</strain>
    </source>
</reference>
<feature type="domain" description="Putative zinc-finger" evidence="4">
    <location>
        <begin position="6"/>
        <end position="37"/>
    </location>
</feature>
<proteinExistence type="predicted"/>
<feature type="transmembrane region" description="Helical" evidence="3">
    <location>
        <begin position="91"/>
        <end position="113"/>
    </location>
</feature>
<dbReference type="Pfam" id="PF13490">
    <property type="entry name" value="zf-HC2"/>
    <property type="match status" value="1"/>
</dbReference>
<organism evidence="5 6">
    <name type="scientific">Arthrobacter horti</name>
    <dbReference type="NCBI Taxonomy" id="3068273"/>
    <lineage>
        <taxon>Bacteria</taxon>
        <taxon>Bacillati</taxon>
        <taxon>Actinomycetota</taxon>
        <taxon>Actinomycetes</taxon>
        <taxon>Micrococcales</taxon>
        <taxon>Micrococcaceae</taxon>
        <taxon>Arthrobacter</taxon>
    </lineage>
</organism>
<accession>A0ABT9ISZ0</accession>
<evidence type="ECO:0000256" key="3">
    <source>
        <dbReference type="SAM" id="Phobius"/>
    </source>
</evidence>
<evidence type="ECO:0000313" key="6">
    <source>
        <dbReference type="Proteomes" id="UP001232725"/>
    </source>
</evidence>
<keyword evidence="3" id="KW-1133">Transmembrane helix</keyword>
<dbReference type="InterPro" id="IPR041916">
    <property type="entry name" value="Anti_sigma_zinc_sf"/>
</dbReference>
<gene>
    <name evidence="5" type="ORF">Q9R02_15905</name>
</gene>
<keyword evidence="1" id="KW-0805">Transcription regulation</keyword>
<keyword evidence="3" id="KW-0812">Transmembrane</keyword>
<sequence length="229" mass="23561">MSHEEMRLSLGAYILGGLDAEETRAVEAHLATCAECRAEAEGFEMLPALLDAVPVSRAMALAPAEAPVEAVAPPVLLAKVRARRRVNRLRWGAAAAAVAAAALVGGVALGPVVNPAGPIAVPAPAVTQPAPVARYTLSSADGVQVDVALVRKNWGTELELSCHGMLGEGVYSVWVSNADGGWERAASWSSSAYQGTAVLTGATAQQPSAIRGIQIRDEAQHALASLTIG</sequence>
<evidence type="ECO:0000256" key="2">
    <source>
        <dbReference type="ARBA" id="ARBA00023163"/>
    </source>
</evidence>
<keyword evidence="6" id="KW-1185">Reference proteome</keyword>
<dbReference type="RefSeq" id="WP_305997688.1">
    <property type="nucleotide sequence ID" value="NZ_JAVALS010000020.1"/>
</dbReference>
<keyword evidence="2" id="KW-0804">Transcription</keyword>
<evidence type="ECO:0000256" key="1">
    <source>
        <dbReference type="ARBA" id="ARBA00023015"/>
    </source>
</evidence>
<name>A0ABT9ISZ0_9MICC</name>
<dbReference type="InterPro" id="IPR027383">
    <property type="entry name" value="Znf_put"/>
</dbReference>
<dbReference type="EMBL" id="JAVALS010000020">
    <property type="protein sequence ID" value="MDP5228642.1"/>
    <property type="molecule type" value="Genomic_DNA"/>
</dbReference>
<dbReference type="Proteomes" id="UP001232725">
    <property type="component" value="Unassembled WGS sequence"/>
</dbReference>
<evidence type="ECO:0000259" key="4">
    <source>
        <dbReference type="Pfam" id="PF13490"/>
    </source>
</evidence>
<protein>
    <submittedName>
        <fullName evidence="5">Zf-HC2 domain-containing protein</fullName>
    </submittedName>
</protein>
<dbReference type="Gene3D" id="1.10.10.1320">
    <property type="entry name" value="Anti-sigma factor, zinc-finger domain"/>
    <property type="match status" value="1"/>
</dbReference>
<keyword evidence="3" id="KW-0472">Membrane</keyword>
<comment type="caution">
    <text evidence="5">The sequence shown here is derived from an EMBL/GenBank/DDBJ whole genome shotgun (WGS) entry which is preliminary data.</text>
</comment>
<evidence type="ECO:0000313" key="5">
    <source>
        <dbReference type="EMBL" id="MDP5228642.1"/>
    </source>
</evidence>